<dbReference type="InterPro" id="IPR014047">
    <property type="entry name" value="Chr_Tranpt_l_chain"/>
</dbReference>
<keyword evidence="5 7" id="KW-1133">Transmembrane helix</keyword>
<evidence type="ECO:0000256" key="7">
    <source>
        <dbReference type="SAM" id="Phobius"/>
    </source>
</evidence>
<dbReference type="GO" id="GO:0015109">
    <property type="term" value="F:chromate transmembrane transporter activity"/>
    <property type="evidence" value="ECO:0007669"/>
    <property type="project" value="InterPro"/>
</dbReference>
<feature type="transmembrane region" description="Helical" evidence="7">
    <location>
        <begin position="94"/>
        <end position="118"/>
    </location>
</feature>
<sequence length="404" mass="42231">METNRQEAPKGAGQGRASALLEVLKVSTRLGFTSFGGPIAHLGYFHHEYIRRRKWMDEHSYADLVALCQFLPGPASSQVGIGIGVVRAGLLGGLVAWLGFTLPSVIALVAFAFLLQGYDIAGAGWIHGLKIVAVAIVAQAILGMGQKLTPDRGRVTIAAAAAAASLSWHTAYSQVLIIAAAGAAGLWLYRKNAAPGGADLQIGISRTVAVCCLALFVGLLVALPFLRTPGKMDWLAMFDSFYRSGSLVFGGGHVVLPLLEREVVPAGWVSPEDFLAGYGAAQAVPGPLFTFAAYLGAMAGGITGAAVATLGIFLPAFLLVIGALPFWNGIRKSPNIQGALTGINAAVVGILLAALYDPLWTTAILEPMDFALAVILFIMLVFWKLPPWTVVLTGAAGGILLGLM</sequence>
<accession>A0A6M1PNY5</accession>
<evidence type="ECO:0000256" key="4">
    <source>
        <dbReference type="ARBA" id="ARBA00022692"/>
    </source>
</evidence>
<name>A0A6M1PNY5_9BACL</name>
<dbReference type="InterPro" id="IPR003370">
    <property type="entry name" value="Chromate_transpt"/>
</dbReference>
<feature type="transmembrane region" description="Helical" evidence="7">
    <location>
        <begin position="370"/>
        <end position="403"/>
    </location>
</feature>
<gene>
    <name evidence="8" type="ORF">G5B47_06420</name>
</gene>
<evidence type="ECO:0000256" key="3">
    <source>
        <dbReference type="ARBA" id="ARBA00022475"/>
    </source>
</evidence>
<dbReference type="Proteomes" id="UP000480151">
    <property type="component" value="Unassembled WGS sequence"/>
</dbReference>
<keyword evidence="3" id="KW-1003">Cell membrane</keyword>
<dbReference type="PIRSF" id="PIRSF004810">
    <property type="entry name" value="ChrA"/>
    <property type="match status" value="1"/>
</dbReference>
<proteinExistence type="inferred from homology"/>
<evidence type="ECO:0000313" key="9">
    <source>
        <dbReference type="Proteomes" id="UP000480151"/>
    </source>
</evidence>
<feature type="transmembrane region" description="Helical" evidence="7">
    <location>
        <begin position="157"/>
        <end position="187"/>
    </location>
</feature>
<dbReference type="NCBIfam" id="TIGR00937">
    <property type="entry name" value="2A51"/>
    <property type="match status" value="1"/>
</dbReference>
<dbReference type="AlphaFoldDB" id="A0A6M1PNY5"/>
<dbReference type="GO" id="GO:0005886">
    <property type="term" value="C:plasma membrane"/>
    <property type="evidence" value="ECO:0007669"/>
    <property type="project" value="UniProtKB-SubCell"/>
</dbReference>
<dbReference type="PANTHER" id="PTHR33567:SF3">
    <property type="entry name" value="CHROMATE ION TRANSPORTER (EUROFUNG)"/>
    <property type="match status" value="1"/>
</dbReference>
<feature type="transmembrane region" description="Helical" evidence="7">
    <location>
        <begin position="124"/>
        <end position="145"/>
    </location>
</feature>
<comment type="subcellular location">
    <subcellularLocation>
        <location evidence="1">Cell membrane</location>
        <topology evidence="1">Multi-pass membrane protein</topology>
    </subcellularLocation>
</comment>
<dbReference type="RefSeq" id="WP_165095837.1">
    <property type="nucleotide sequence ID" value="NZ_JAAKGU010000002.1"/>
</dbReference>
<keyword evidence="4 7" id="KW-0812">Transmembrane</keyword>
<evidence type="ECO:0000256" key="6">
    <source>
        <dbReference type="ARBA" id="ARBA00023136"/>
    </source>
</evidence>
<evidence type="ECO:0000313" key="8">
    <source>
        <dbReference type="EMBL" id="NGM82041.1"/>
    </source>
</evidence>
<dbReference type="PANTHER" id="PTHR33567">
    <property type="entry name" value="CHROMATE ION TRANSPORTER (EUROFUNG)"/>
    <property type="match status" value="1"/>
</dbReference>
<keyword evidence="9" id="KW-1185">Reference proteome</keyword>
<feature type="transmembrane region" description="Helical" evidence="7">
    <location>
        <begin position="207"/>
        <end position="228"/>
    </location>
</feature>
<keyword evidence="6 7" id="KW-0472">Membrane</keyword>
<feature type="transmembrane region" description="Helical" evidence="7">
    <location>
        <begin position="339"/>
        <end position="358"/>
    </location>
</feature>
<comment type="similarity">
    <text evidence="2">Belongs to the chromate ion transporter (CHR) (TC 2.A.51) family.</text>
</comment>
<evidence type="ECO:0000256" key="5">
    <source>
        <dbReference type="ARBA" id="ARBA00022989"/>
    </source>
</evidence>
<feature type="transmembrane region" description="Helical" evidence="7">
    <location>
        <begin position="294"/>
        <end position="327"/>
    </location>
</feature>
<comment type="caution">
    <text evidence="8">The sequence shown here is derived from an EMBL/GenBank/DDBJ whole genome shotgun (WGS) entry which is preliminary data.</text>
</comment>
<dbReference type="EMBL" id="JAAKGU010000002">
    <property type="protein sequence ID" value="NGM82041.1"/>
    <property type="molecule type" value="Genomic_DNA"/>
</dbReference>
<evidence type="ECO:0000256" key="2">
    <source>
        <dbReference type="ARBA" id="ARBA00005262"/>
    </source>
</evidence>
<reference evidence="8 9" key="1">
    <citation type="submission" date="2020-02" db="EMBL/GenBank/DDBJ databases">
        <authorList>
            <person name="Gao J."/>
            <person name="Sun J."/>
        </authorList>
    </citation>
    <scope>NUCLEOTIDE SEQUENCE [LARGE SCALE GENOMIC DNA]</scope>
    <source>
        <strain evidence="8 9">7124</strain>
    </source>
</reference>
<evidence type="ECO:0000256" key="1">
    <source>
        <dbReference type="ARBA" id="ARBA00004651"/>
    </source>
</evidence>
<protein>
    <submittedName>
        <fullName evidence="8">Chromate transporter</fullName>
    </submittedName>
</protein>
<organism evidence="8 9">
    <name type="scientific">Paenibacillus apii</name>
    <dbReference type="NCBI Taxonomy" id="1850370"/>
    <lineage>
        <taxon>Bacteria</taxon>
        <taxon>Bacillati</taxon>
        <taxon>Bacillota</taxon>
        <taxon>Bacilli</taxon>
        <taxon>Bacillales</taxon>
        <taxon>Paenibacillaceae</taxon>
        <taxon>Paenibacillus</taxon>
    </lineage>
</organism>
<dbReference type="Pfam" id="PF02417">
    <property type="entry name" value="Chromate_transp"/>
    <property type="match status" value="2"/>
</dbReference>